<evidence type="ECO:0000313" key="6">
    <source>
        <dbReference type="EMBL" id="SDM96145.1"/>
    </source>
</evidence>
<evidence type="ECO:0000256" key="4">
    <source>
        <dbReference type="SAM" id="Phobius"/>
    </source>
</evidence>
<feature type="domain" description="Phospholipid/glycerol acyltransferase" evidence="5">
    <location>
        <begin position="41"/>
        <end position="163"/>
    </location>
</feature>
<proteinExistence type="predicted"/>
<dbReference type="SMART" id="SM00563">
    <property type="entry name" value="PlsC"/>
    <property type="match status" value="1"/>
</dbReference>
<dbReference type="GO" id="GO:0005886">
    <property type="term" value="C:plasma membrane"/>
    <property type="evidence" value="ECO:0007669"/>
    <property type="project" value="TreeGrafter"/>
</dbReference>
<accession>A0A1G9XIS8</accession>
<evidence type="ECO:0000259" key="5">
    <source>
        <dbReference type="SMART" id="SM00563"/>
    </source>
</evidence>
<keyword evidence="4" id="KW-0812">Transmembrane</keyword>
<dbReference type="PANTHER" id="PTHR10434">
    <property type="entry name" value="1-ACYL-SN-GLYCEROL-3-PHOSPHATE ACYLTRANSFERASE"/>
    <property type="match status" value="1"/>
</dbReference>
<keyword evidence="2 6" id="KW-0012">Acyltransferase</keyword>
<dbReference type="EMBL" id="LT629701">
    <property type="protein sequence ID" value="SDM96145.1"/>
    <property type="molecule type" value="Genomic_DNA"/>
</dbReference>
<dbReference type="GO" id="GO:0006654">
    <property type="term" value="P:phosphatidic acid biosynthetic process"/>
    <property type="evidence" value="ECO:0007669"/>
    <property type="project" value="TreeGrafter"/>
</dbReference>
<sequence length="247" mass="27829">MAREKGGFWVGVAAAIFYPGTRLLARRRFEGRDKLPRQGGVLLVGNHISHLDPPYAAVFVHQARRVPRFLAKDSLWKIPVLGRILRGAGQIPVSRGTADARNSLAAADKALTEGKVVTIYPEGTLTKDPEFWPMVSRTGVARLAVEHCVDGSVPVLPLVHWGTHRVWDHKRKRLSLFPRKTVVVRVGDPLDLSKFRGRAVDNELLREVTDHLMGEVRDLLAEVREEQAPTEFYSPRKARKDKQEEDR</sequence>
<keyword evidence="7" id="KW-1185">Reference proteome</keyword>
<evidence type="ECO:0000313" key="7">
    <source>
        <dbReference type="Proteomes" id="UP000183376"/>
    </source>
</evidence>
<keyword evidence="4" id="KW-1133">Transmembrane helix</keyword>
<evidence type="ECO:0000256" key="1">
    <source>
        <dbReference type="ARBA" id="ARBA00022679"/>
    </source>
</evidence>
<dbReference type="eggNOG" id="COG0204">
    <property type="taxonomic scope" value="Bacteria"/>
</dbReference>
<organism evidence="6 7">
    <name type="scientific">Allokutzneria albata</name>
    <name type="common">Kibdelosporangium albatum</name>
    <dbReference type="NCBI Taxonomy" id="211114"/>
    <lineage>
        <taxon>Bacteria</taxon>
        <taxon>Bacillati</taxon>
        <taxon>Actinomycetota</taxon>
        <taxon>Actinomycetes</taxon>
        <taxon>Pseudonocardiales</taxon>
        <taxon>Pseudonocardiaceae</taxon>
        <taxon>Allokutzneria</taxon>
    </lineage>
</organism>
<keyword evidence="1 6" id="KW-0808">Transferase</keyword>
<feature type="transmembrane region" description="Helical" evidence="4">
    <location>
        <begin position="6"/>
        <end position="25"/>
    </location>
</feature>
<evidence type="ECO:0000256" key="2">
    <source>
        <dbReference type="ARBA" id="ARBA00023315"/>
    </source>
</evidence>
<dbReference type="CDD" id="cd07989">
    <property type="entry name" value="LPLAT_AGPAT-like"/>
    <property type="match status" value="1"/>
</dbReference>
<reference evidence="6 7" key="1">
    <citation type="submission" date="2016-10" db="EMBL/GenBank/DDBJ databases">
        <authorList>
            <person name="de Groot N.N."/>
        </authorList>
    </citation>
    <scope>NUCLEOTIDE SEQUENCE [LARGE SCALE GENOMIC DNA]</scope>
    <source>
        <strain evidence="6 7">DSM 44149</strain>
    </source>
</reference>
<dbReference type="OrthoDB" id="9806008at2"/>
<protein>
    <submittedName>
        <fullName evidence="6">Acyltransferase</fullName>
    </submittedName>
</protein>
<evidence type="ECO:0000256" key="3">
    <source>
        <dbReference type="SAM" id="MobiDB-lite"/>
    </source>
</evidence>
<dbReference type="SUPFAM" id="SSF69593">
    <property type="entry name" value="Glycerol-3-phosphate (1)-acyltransferase"/>
    <property type="match status" value="1"/>
</dbReference>
<dbReference type="InterPro" id="IPR002123">
    <property type="entry name" value="Plipid/glycerol_acylTrfase"/>
</dbReference>
<dbReference type="GO" id="GO:0003841">
    <property type="term" value="F:1-acylglycerol-3-phosphate O-acyltransferase activity"/>
    <property type="evidence" value="ECO:0007669"/>
    <property type="project" value="TreeGrafter"/>
</dbReference>
<dbReference type="AlphaFoldDB" id="A0A1G9XIS8"/>
<dbReference type="STRING" id="211114.SAMN04489726_4208"/>
<name>A0A1G9XIS8_ALLAB</name>
<keyword evidence="4" id="KW-0472">Membrane</keyword>
<dbReference type="RefSeq" id="WP_043811094.1">
    <property type="nucleotide sequence ID" value="NZ_JOEF01000005.1"/>
</dbReference>
<feature type="region of interest" description="Disordered" evidence="3">
    <location>
        <begin position="226"/>
        <end position="247"/>
    </location>
</feature>
<dbReference type="PANTHER" id="PTHR10434:SF55">
    <property type="entry name" value="POSSIBLE ACYLTRANSFERASE"/>
    <property type="match status" value="1"/>
</dbReference>
<dbReference type="Pfam" id="PF01553">
    <property type="entry name" value="Acyltransferase"/>
    <property type="match status" value="1"/>
</dbReference>
<dbReference type="Proteomes" id="UP000183376">
    <property type="component" value="Chromosome I"/>
</dbReference>
<gene>
    <name evidence="6" type="ORF">SAMN04489726_4208</name>
</gene>